<dbReference type="EMBL" id="BSSU01000010">
    <property type="protein sequence ID" value="GLX82713.1"/>
    <property type="molecule type" value="Genomic_DNA"/>
</dbReference>
<dbReference type="RefSeq" id="WP_284208084.1">
    <property type="nucleotide sequence ID" value="NZ_BSSU01000010.1"/>
</dbReference>
<keyword evidence="4" id="KW-1185">Reference proteome</keyword>
<evidence type="ECO:0000313" key="3">
    <source>
        <dbReference type="EMBL" id="GLX82713.1"/>
    </source>
</evidence>
<feature type="chain" id="PRO_5045085957" description="FlgO domain-containing protein" evidence="1">
    <location>
        <begin position="21"/>
        <end position="214"/>
    </location>
</feature>
<protein>
    <recommendedName>
        <fullName evidence="2">FlgO domain-containing protein</fullName>
    </recommendedName>
</protein>
<dbReference type="InterPro" id="IPR014549">
    <property type="entry name" value="FlgO"/>
</dbReference>
<dbReference type="InterPro" id="IPR041215">
    <property type="entry name" value="FlgO_dom"/>
</dbReference>
<dbReference type="Proteomes" id="UP001157133">
    <property type="component" value="Unassembled WGS sequence"/>
</dbReference>
<comment type="caution">
    <text evidence="3">The sequence shown here is derived from an EMBL/GenBank/DDBJ whole genome shotgun (WGS) entry which is preliminary data.</text>
</comment>
<feature type="domain" description="FlgO" evidence="2">
    <location>
        <begin position="54"/>
        <end position="178"/>
    </location>
</feature>
<sequence length="214" mass="23956">MKPWLAITLPCLLMACSSSEQENQDYYQTDDSNHQQITAANMPVHAINDVVKVMADNLVKSSDYVSPSTPLAVASFVNLDDLESTHWLGNQLSESLIYELQHHGLKVVDFKTTGNIRVTKTGDFVQSRDWQQLPSRQIIDYIVTGTMAKQDGGVMVNARIIGMKSHIVVATSQAYIPDWVVGEQISKQQNVKLINGKLVRESQQPQEKKSLKEE</sequence>
<dbReference type="PIRSF" id="PIRSF028688">
    <property type="entry name" value="UCP_imp_028688"/>
    <property type="match status" value="1"/>
</dbReference>
<dbReference type="PROSITE" id="PS51257">
    <property type="entry name" value="PROKAR_LIPOPROTEIN"/>
    <property type="match status" value="1"/>
</dbReference>
<accession>A0ABQ6H3G0</accession>
<gene>
    <name evidence="3" type="ORF">theurythT_21650</name>
</gene>
<feature type="signal peptide" evidence="1">
    <location>
        <begin position="1"/>
        <end position="20"/>
    </location>
</feature>
<proteinExistence type="predicted"/>
<organism evidence="3 4">
    <name type="scientific">Thalassotalea eurytherma</name>
    <dbReference type="NCBI Taxonomy" id="1144278"/>
    <lineage>
        <taxon>Bacteria</taxon>
        <taxon>Pseudomonadati</taxon>
        <taxon>Pseudomonadota</taxon>
        <taxon>Gammaproteobacteria</taxon>
        <taxon>Alteromonadales</taxon>
        <taxon>Colwelliaceae</taxon>
        <taxon>Thalassotalea</taxon>
    </lineage>
</organism>
<keyword evidence="1" id="KW-0732">Signal</keyword>
<dbReference type="Pfam" id="PF17680">
    <property type="entry name" value="FlgO"/>
    <property type="match status" value="1"/>
</dbReference>
<evidence type="ECO:0000259" key="2">
    <source>
        <dbReference type="Pfam" id="PF17680"/>
    </source>
</evidence>
<evidence type="ECO:0000256" key="1">
    <source>
        <dbReference type="SAM" id="SignalP"/>
    </source>
</evidence>
<reference evidence="3 4" key="1">
    <citation type="submission" date="2023-03" db="EMBL/GenBank/DDBJ databases">
        <title>Draft genome sequence of Thalassotalea eurytherma JCM 18482T.</title>
        <authorList>
            <person name="Sawabe T."/>
        </authorList>
    </citation>
    <scope>NUCLEOTIDE SEQUENCE [LARGE SCALE GENOMIC DNA]</scope>
    <source>
        <strain evidence="3 4">JCM 18482</strain>
    </source>
</reference>
<name>A0ABQ6H3G0_9GAMM</name>
<evidence type="ECO:0000313" key="4">
    <source>
        <dbReference type="Proteomes" id="UP001157133"/>
    </source>
</evidence>